<evidence type="ECO:0000256" key="3">
    <source>
        <dbReference type="ARBA" id="ARBA00022692"/>
    </source>
</evidence>
<dbReference type="Gene3D" id="1.20.1250.20">
    <property type="entry name" value="MFS general substrate transporter like domains"/>
    <property type="match status" value="1"/>
</dbReference>
<feature type="transmembrane region" description="Helical" evidence="6">
    <location>
        <begin position="164"/>
        <end position="186"/>
    </location>
</feature>
<keyword evidence="3 6" id="KW-0812">Transmembrane</keyword>
<proteinExistence type="predicted"/>
<reference evidence="7 8" key="1">
    <citation type="journal article" date="2018" name="IMA Fungus">
        <title>IMA Genome-F 9: Draft genome sequence of Annulohypoxylon stygium, Aspergillus mulundensis, Berkeleyomyces basicola (syn. Thielaviopsis basicola), Ceratocystis smalleyi, two Cercospora beticola strains, Coleophoma cylindrospora, Fusarium fracticaudum, Phialophora cf. hyalina, and Morchella septimelata.</title>
        <authorList>
            <person name="Wingfield B.D."/>
            <person name="Bills G.F."/>
            <person name="Dong Y."/>
            <person name="Huang W."/>
            <person name="Nel W.J."/>
            <person name="Swalarsk-Parry B.S."/>
            <person name="Vaghefi N."/>
            <person name="Wilken P.M."/>
            <person name="An Z."/>
            <person name="de Beer Z.W."/>
            <person name="De Vos L."/>
            <person name="Chen L."/>
            <person name="Duong T.A."/>
            <person name="Gao Y."/>
            <person name="Hammerbacher A."/>
            <person name="Kikkert J.R."/>
            <person name="Li Y."/>
            <person name="Li H."/>
            <person name="Li K."/>
            <person name="Li Q."/>
            <person name="Liu X."/>
            <person name="Ma X."/>
            <person name="Naidoo K."/>
            <person name="Pethybridge S.J."/>
            <person name="Sun J."/>
            <person name="Steenkamp E.T."/>
            <person name="van der Nest M.A."/>
            <person name="van Wyk S."/>
            <person name="Wingfield M.J."/>
            <person name="Xiong C."/>
            <person name="Yue Q."/>
            <person name="Zhang X."/>
        </authorList>
    </citation>
    <scope>NUCLEOTIDE SEQUENCE [LARGE SCALE GENOMIC DNA]</scope>
    <source>
        <strain evidence="7 8">BP5796</strain>
    </source>
</reference>
<evidence type="ECO:0008006" key="9">
    <source>
        <dbReference type="Google" id="ProtNLM"/>
    </source>
</evidence>
<evidence type="ECO:0000313" key="7">
    <source>
        <dbReference type="EMBL" id="RDW95278.1"/>
    </source>
</evidence>
<dbReference type="OrthoDB" id="3639251at2759"/>
<comment type="caution">
    <text evidence="7">The sequence shown here is derived from an EMBL/GenBank/DDBJ whole genome shotgun (WGS) entry which is preliminary data.</text>
</comment>
<keyword evidence="4 6" id="KW-1133">Transmembrane helix</keyword>
<gene>
    <name evidence="7" type="ORF">BP5796_01041</name>
</gene>
<dbReference type="InterPro" id="IPR011701">
    <property type="entry name" value="MFS"/>
</dbReference>
<keyword evidence="5 6" id="KW-0472">Membrane</keyword>
<protein>
    <recommendedName>
        <fullName evidence="9">Major facilitator superfamily (MFS) profile domain-containing protein</fullName>
    </recommendedName>
</protein>
<comment type="subcellular location">
    <subcellularLocation>
        <location evidence="1">Membrane</location>
        <topology evidence="1">Multi-pass membrane protein</topology>
    </subcellularLocation>
</comment>
<evidence type="ECO:0000313" key="8">
    <source>
        <dbReference type="Proteomes" id="UP000256328"/>
    </source>
</evidence>
<dbReference type="GO" id="GO:0015233">
    <property type="term" value="F:pantothenate transmembrane transporter activity"/>
    <property type="evidence" value="ECO:0007669"/>
    <property type="project" value="TreeGrafter"/>
</dbReference>
<feature type="transmembrane region" description="Helical" evidence="6">
    <location>
        <begin position="298"/>
        <end position="316"/>
    </location>
</feature>
<feature type="transmembrane region" description="Helical" evidence="6">
    <location>
        <begin position="328"/>
        <end position="350"/>
    </location>
</feature>
<organism evidence="7 8">
    <name type="scientific">Coleophoma crateriformis</name>
    <dbReference type="NCBI Taxonomy" id="565419"/>
    <lineage>
        <taxon>Eukaryota</taxon>
        <taxon>Fungi</taxon>
        <taxon>Dikarya</taxon>
        <taxon>Ascomycota</taxon>
        <taxon>Pezizomycotina</taxon>
        <taxon>Leotiomycetes</taxon>
        <taxon>Helotiales</taxon>
        <taxon>Dermateaceae</taxon>
        <taxon>Coleophoma</taxon>
    </lineage>
</organism>
<accession>A0A3D8TCA6</accession>
<feature type="transmembrane region" description="Helical" evidence="6">
    <location>
        <begin position="392"/>
        <end position="415"/>
    </location>
</feature>
<feature type="transmembrane region" description="Helical" evidence="6">
    <location>
        <begin position="70"/>
        <end position="90"/>
    </location>
</feature>
<evidence type="ECO:0000256" key="6">
    <source>
        <dbReference type="SAM" id="Phobius"/>
    </source>
</evidence>
<dbReference type="PANTHER" id="PTHR43791">
    <property type="entry name" value="PERMEASE-RELATED"/>
    <property type="match status" value="1"/>
</dbReference>
<dbReference type="Pfam" id="PF07690">
    <property type="entry name" value="MFS_1"/>
    <property type="match status" value="1"/>
</dbReference>
<dbReference type="SUPFAM" id="SSF103473">
    <property type="entry name" value="MFS general substrate transporter"/>
    <property type="match status" value="1"/>
</dbReference>
<name>A0A3D8TCA6_9HELO</name>
<evidence type="ECO:0000256" key="4">
    <source>
        <dbReference type="ARBA" id="ARBA00022989"/>
    </source>
</evidence>
<evidence type="ECO:0000256" key="1">
    <source>
        <dbReference type="ARBA" id="ARBA00004141"/>
    </source>
</evidence>
<evidence type="ECO:0000256" key="5">
    <source>
        <dbReference type="ARBA" id="ARBA00023136"/>
    </source>
</evidence>
<sequence length="473" mass="51390">MSFAHKLRVLVWGEAAATAAERKLVQKIDFFVLSDVSPPTPSPEVRNLTKSDIVGQVPHALALNYVAPHIYLPSMTVIWAGLTMCSAAVQNYPAMMALRFLLGAIEASTFAGTHYIIGSWYTPQEVGKRAGLFAASGQAGTMFAGLMMTAMYKSMDGLAGMPGWRWVFIIDGIITLPIAVFGFFYFPDLPATTQAPYLSTEERLLAVSRLPPKKTHQKVDLALLKRVLSSWTAWVFVILWFFGGLVESLSTYTCMLLWMKTAGYSVVQNNTYPLVIQAVSIVSILGVSIALDASQKRLPWGLLTCGIQIITGIILLNWSHIGDGARFAAYWIAGTAYAMQPITFTWANIVLARDGDNLARSIVLYSMNGASATASTFWGVELYPATDAATGFFKGNVALVAVSVFTAFWFCLCWVEDRRTLREFSVGAGRVASATEETGASRMGVNSGKDTVIVGEEVNEDGDVVANSKGDRS</sequence>
<keyword evidence="8" id="KW-1185">Reference proteome</keyword>
<dbReference type="PANTHER" id="PTHR43791:SF4">
    <property type="entry name" value="PANTOTHENATE TRANSPORTER FEN2"/>
    <property type="match status" value="1"/>
</dbReference>
<dbReference type="GO" id="GO:0098717">
    <property type="term" value="P:pantothenate import across plasma membrane"/>
    <property type="evidence" value="ECO:0007669"/>
    <property type="project" value="TreeGrafter"/>
</dbReference>
<feature type="transmembrane region" description="Helical" evidence="6">
    <location>
        <begin position="233"/>
        <end position="259"/>
    </location>
</feature>
<dbReference type="EMBL" id="PDLN01000001">
    <property type="protein sequence ID" value="RDW95278.1"/>
    <property type="molecule type" value="Genomic_DNA"/>
</dbReference>
<feature type="transmembrane region" description="Helical" evidence="6">
    <location>
        <begin position="271"/>
        <end position="291"/>
    </location>
</feature>
<feature type="transmembrane region" description="Helical" evidence="6">
    <location>
        <begin position="96"/>
        <end position="118"/>
    </location>
</feature>
<dbReference type="GO" id="GO:0005886">
    <property type="term" value="C:plasma membrane"/>
    <property type="evidence" value="ECO:0007669"/>
    <property type="project" value="TreeGrafter"/>
</dbReference>
<dbReference type="InterPro" id="IPR036259">
    <property type="entry name" value="MFS_trans_sf"/>
</dbReference>
<feature type="transmembrane region" description="Helical" evidence="6">
    <location>
        <begin position="362"/>
        <end position="380"/>
    </location>
</feature>
<dbReference type="AlphaFoldDB" id="A0A3D8TCA6"/>
<evidence type="ECO:0000256" key="2">
    <source>
        <dbReference type="ARBA" id="ARBA00022448"/>
    </source>
</evidence>
<dbReference type="Proteomes" id="UP000256328">
    <property type="component" value="Unassembled WGS sequence"/>
</dbReference>
<keyword evidence="2" id="KW-0813">Transport</keyword>
<feature type="transmembrane region" description="Helical" evidence="6">
    <location>
        <begin position="130"/>
        <end position="152"/>
    </location>
</feature>